<name>A0A9Q1IWX6_SYNKA</name>
<feature type="compositionally biased region" description="Low complexity" evidence="1">
    <location>
        <begin position="26"/>
        <end position="36"/>
    </location>
</feature>
<feature type="region of interest" description="Disordered" evidence="1">
    <location>
        <begin position="1"/>
        <end position="109"/>
    </location>
</feature>
<feature type="compositionally biased region" description="Basic and acidic residues" evidence="1">
    <location>
        <begin position="134"/>
        <end position="146"/>
    </location>
</feature>
<feature type="region of interest" description="Disordered" evidence="1">
    <location>
        <begin position="121"/>
        <end position="146"/>
    </location>
</feature>
<proteinExistence type="predicted"/>
<reference evidence="2" key="1">
    <citation type="journal article" date="2023" name="Science">
        <title>Genome structures resolve the early diversification of teleost fishes.</title>
        <authorList>
            <person name="Parey E."/>
            <person name="Louis A."/>
            <person name="Montfort J."/>
            <person name="Bouchez O."/>
            <person name="Roques C."/>
            <person name="Iampietro C."/>
            <person name="Lluch J."/>
            <person name="Castinel A."/>
            <person name="Donnadieu C."/>
            <person name="Desvignes T."/>
            <person name="Floi Bucao C."/>
            <person name="Jouanno E."/>
            <person name="Wen M."/>
            <person name="Mejri S."/>
            <person name="Dirks R."/>
            <person name="Jansen H."/>
            <person name="Henkel C."/>
            <person name="Chen W.J."/>
            <person name="Zahm M."/>
            <person name="Cabau C."/>
            <person name="Klopp C."/>
            <person name="Thompson A.W."/>
            <person name="Robinson-Rechavi M."/>
            <person name="Braasch I."/>
            <person name="Lecointre G."/>
            <person name="Bobe J."/>
            <person name="Postlethwait J.H."/>
            <person name="Berthelot C."/>
            <person name="Roest Crollius H."/>
            <person name="Guiguen Y."/>
        </authorList>
    </citation>
    <scope>NUCLEOTIDE SEQUENCE</scope>
    <source>
        <strain evidence="2">WJC10195</strain>
    </source>
</reference>
<evidence type="ECO:0000313" key="3">
    <source>
        <dbReference type="Proteomes" id="UP001152622"/>
    </source>
</evidence>
<dbReference type="Proteomes" id="UP001152622">
    <property type="component" value="Chromosome 6"/>
</dbReference>
<comment type="caution">
    <text evidence="2">The sequence shown here is derived from an EMBL/GenBank/DDBJ whole genome shotgun (WGS) entry which is preliminary data.</text>
</comment>
<feature type="compositionally biased region" description="Polar residues" evidence="1">
    <location>
        <begin position="121"/>
        <end position="133"/>
    </location>
</feature>
<accession>A0A9Q1IWX6</accession>
<evidence type="ECO:0000313" key="2">
    <source>
        <dbReference type="EMBL" id="KAJ8355958.1"/>
    </source>
</evidence>
<protein>
    <submittedName>
        <fullName evidence="2">Uncharacterized protein</fullName>
    </submittedName>
</protein>
<feature type="compositionally biased region" description="Basic residues" evidence="1">
    <location>
        <begin position="78"/>
        <end position="103"/>
    </location>
</feature>
<evidence type="ECO:0000256" key="1">
    <source>
        <dbReference type="SAM" id="MobiDB-lite"/>
    </source>
</evidence>
<dbReference type="EMBL" id="JAINUF010000006">
    <property type="protein sequence ID" value="KAJ8355958.1"/>
    <property type="molecule type" value="Genomic_DNA"/>
</dbReference>
<feature type="compositionally biased region" description="Basic and acidic residues" evidence="1">
    <location>
        <begin position="37"/>
        <end position="62"/>
    </location>
</feature>
<organism evidence="2 3">
    <name type="scientific">Synaphobranchus kaupii</name>
    <name type="common">Kaup's arrowtooth eel</name>
    <dbReference type="NCBI Taxonomy" id="118154"/>
    <lineage>
        <taxon>Eukaryota</taxon>
        <taxon>Metazoa</taxon>
        <taxon>Chordata</taxon>
        <taxon>Craniata</taxon>
        <taxon>Vertebrata</taxon>
        <taxon>Euteleostomi</taxon>
        <taxon>Actinopterygii</taxon>
        <taxon>Neopterygii</taxon>
        <taxon>Teleostei</taxon>
        <taxon>Anguilliformes</taxon>
        <taxon>Synaphobranchidae</taxon>
        <taxon>Synaphobranchus</taxon>
    </lineage>
</organism>
<keyword evidence="3" id="KW-1185">Reference proteome</keyword>
<gene>
    <name evidence="2" type="ORF">SKAU_G00187520</name>
</gene>
<sequence length="146" mass="16184">METCGSGRRAFPGAPPQGHRLPPVPRDGATEAAAGGRRADAHLRDARRGAGDARQRSQREAWRGGAGPSGRREDPKSKGNRRLAWRQGHRCGLTRRTGPRRHTAAMETRHLALPCRSYTTQHKMAETRSSFENSLRDNTHARMSDN</sequence>
<dbReference type="AlphaFoldDB" id="A0A9Q1IWX6"/>